<evidence type="ECO:0000313" key="3">
    <source>
        <dbReference type="EMBL" id="KAH7110801.1"/>
    </source>
</evidence>
<keyword evidence="4" id="KW-1185">Reference proteome</keyword>
<dbReference type="EMBL" id="JAGMUU010000060">
    <property type="protein sequence ID" value="KAH7110801.1"/>
    <property type="molecule type" value="Genomic_DNA"/>
</dbReference>
<feature type="region of interest" description="Disordered" evidence="1">
    <location>
        <begin position="227"/>
        <end position="268"/>
    </location>
</feature>
<dbReference type="InterPro" id="IPR054464">
    <property type="entry name" value="ULD_fung"/>
</dbReference>
<feature type="region of interest" description="Disordered" evidence="1">
    <location>
        <begin position="515"/>
        <end position="538"/>
    </location>
</feature>
<protein>
    <recommendedName>
        <fullName evidence="2">Ubiquitin-like domain-containing protein</fullName>
    </recommendedName>
</protein>
<organism evidence="3 4">
    <name type="scientific">Dactylonectria estremocensis</name>
    <dbReference type="NCBI Taxonomy" id="1079267"/>
    <lineage>
        <taxon>Eukaryota</taxon>
        <taxon>Fungi</taxon>
        <taxon>Dikarya</taxon>
        <taxon>Ascomycota</taxon>
        <taxon>Pezizomycotina</taxon>
        <taxon>Sordariomycetes</taxon>
        <taxon>Hypocreomycetidae</taxon>
        <taxon>Hypocreales</taxon>
        <taxon>Nectriaceae</taxon>
        <taxon>Dactylonectria</taxon>
    </lineage>
</organism>
<dbReference type="Pfam" id="PF22893">
    <property type="entry name" value="ULD_2"/>
    <property type="match status" value="1"/>
</dbReference>
<gene>
    <name evidence="3" type="ORF">B0J13DRAFT_577538</name>
</gene>
<dbReference type="AlphaFoldDB" id="A0A9P9D1L7"/>
<sequence length="642" mass="71621">MAEALGAAGSIVGIVAFGLQLAAKLQTHVEAVVEASDRLTEIRFDVNSTAATLYQLKDLLDKDQDASVRVFPDAGVREIASLATRCSQIYSTITKRLEKAAESSGHGERKVGISTDGTDQTPLKITKLGLRRSLAWPWLEPEIERYQKRLGRVKLDLLLQLQLANLGRFQIENPTLNPESEEERQILCQLTDSFRRSPVRNAEKPTGQGTATLPLVFPPARAKSDLQLERHRECATSDTAENGRLNAGAGMEESPGGEANGNDIHATSQDSIGAMDLGQDRRVSLHLAPSWIRKIFQPDLRAPCLDWESAEFEAFLLDVTVEFGGKAKATLNKLEVGHLELQDALAGILPLQRRKIRLGVWKKCKSLEPWVRHEVHGAITAVKQWSCQKKVWIAMEIMESQTPHVKGEGSRPLTNGRETSIVLFFRLGEMVEPLRMEYTDRRVLLPYEHCRTWEMTKTILPQAFHKDVSFDKLVQGGEYYIQDVISGGIIAPPVWRSLVRPGMYLRMRPRLCPSTPRRGAHNPGATFTPVPEGNRWPSSSIPTRTIACTMIKREVSPTRQTLHATPGRRVASCADTGSRLHIDQEIERLLDEEERYANEVDRAKLCVRELLAMWTNAPNVGIEDGFAHKLPLPRSGSKFPAG</sequence>
<accession>A0A9P9D1L7</accession>
<evidence type="ECO:0000313" key="4">
    <source>
        <dbReference type="Proteomes" id="UP000717696"/>
    </source>
</evidence>
<feature type="domain" description="Ubiquitin-like" evidence="2">
    <location>
        <begin position="439"/>
        <end position="508"/>
    </location>
</feature>
<evidence type="ECO:0000256" key="1">
    <source>
        <dbReference type="SAM" id="MobiDB-lite"/>
    </source>
</evidence>
<dbReference type="Proteomes" id="UP000717696">
    <property type="component" value="Unassembled WGS sequence"/>
</dbReference>
<proteinExistence type="predicted"/>
<name>A0A9P9D1L7_9HYPO</name>
<evidence type="ECO:0000259" key="2">
    <source>
        <dbReference type="Pfam" id="PF22893"/>
    </source>
</evidence>
<reference evidence="3" key="1">
    <citation type="journal article" date="2021" name="Nat. Commun.">
        <title>Genetic determinants of endophytism in the Arabidopsis root mycobiome.</title>
        <authorList>
            <person name="Mesny F."/>
            <person name="Miyauchi S."/>
            <person name="Thiergart T."/>
            <person name="Pickel B."/>
            <person name="Atanasova L."/>
            <person name="Karlsson M."/>
            <person name="Huettel B."/>
            <person name="Barry K.W."/>
            <person name="Haridas S."/>
            <person name="Chen C."/>
            <person name="Bauer D."/>
            <person name="Andreopoulos W."/>
            <person name="Pangilinan J."/>
            <person name="LaButti K."/>
            <person name="Riley R."/>
            <person name="Lipzen A."/>
            <person name="Clum A."/>
            <person name="Drula E."/>
            <person name="Henrissat B."/>
            <person name="Kohler A."/>
            <person name="Grigoriev I.V."/>
            <person name="Martin F.M."/>
            <person name="Hacquard S."/>
        </authorList>
    </citation>
    <scope>NUCLEOTIDE SEQUENCE</scope>
    <source>
        <strain evidence="3">MPI-CAGE-AT-0021</strain>
    </source>
</reference>
<dbReference type="OrthoDB" id="5431013at2759"/>
<comment type="caution">
    <text evidence="3">The sequence shown here is derived from an EMBL/GenBank/DDBJ whole genome shotgun (WGS) entry which is preliminary data.</text>
</comment>